<dbReference type="OMA" id="NWPWAGE"/>
<organism evidence="5 6">
    <name type="scientific">Cimex lectularius</name>
    <name type="common">Bed bug</name>
    <name type="synonym">Acanthia lectularia</name>
    <dbReference type="NCBI Taxonomy" id="79782"/>
    <lineage>
        <taxon>Eukaryota</taxon>
        <taxon>Metazoa</taxon>
        <taxon>Ecdysozoa</taxon>
        <taxon>Arthropoda</taxon>
        <taxon>Hexapoda</taxon>
        <taxon>Insecta</taxon>
        <taxon>Pterygota</taxon>
        <taxon>Neoptera</taxon>
        <taxon>Paraneoptera</taxon>
        <taxon>Hemiptera</taxon>
        <taxon>Heteroptera</taxon>
        <taxon>Panheteroptera</taxon>
        <taxon>Cimicomorpha</taxon>
        <taxon>Cimicidae</taxon>
        <taxon>Cimex</taxon>
    </lineage>
</organism>
<feature type="domain" description="Protein HGH1 N-terminal" evidence="3">
    <location>
        <begin position="132"/>
        <end position="300"/>
    </location>
</feature>
<dbReference type="InterPro" id="IPR007206">
    <property type="entry name" value="Protein_HGH1_C"/>
</dbReference>
<dbReference type="InterPro" id="IPR039717">
    <property type="entry name" value="Hgh1"/>
</dbReference>
<dbReference type="InterPro" id="IPR016024">
    <property type="entry name" value="ARM-type_fold"/>
</dbReference>
<dbReference type="InterPro" id="IPR011989">
    <property type="entry name" value="ARM-like"/>
</dbReference>
<evidence type="ECO:0000256" key="2">
    <source>
        <dbReference type="ARBA" id="ARBA00014076"/>
    </source>
</evidence>
<proteinExistence type="inferred from homology"/>
<name>A0A8I6SDZ9_CIMLE</name>
<comment type="similarity">
    <text evidence="1">Belongs to the HGH1 family.</text>
</comment>
<dbReference type="OrthoDB" id="338814at2759"/>
<dbReference type="EnsemblMetazoa" id="XM_024224570.1">
    <property type="protein sequence ID" value="XP_024080338.1"/>
    <property type="gene ID" value="LOC106672845"/>
</dbReference>
<evidence type="ECO:0000313" key="6">
    <source>
        <dbReference type="Proteomes" id="UP000494040"/>
    </source>
</evidence>
<keyword evidence="6" id="KW-1185">Reference proteome</keyword>
<dbReference type="InterPro" id="IPR007205">
    <property type="entry name" value="Protein_HGH1_N"/>
</dbReference>
<evidence type="ECO:0000256" key="1">
    <source>
        <dbReference type="ARBA" id="ARBA00006712"/>
    </source>
</evidence>
<sequence length="388" mass="43899">MDLTNEMCKSQSSPVLFLNRIESFVFEMSAEEIEKLNLPIDVVSNVLRGGDVGLKEMVLKYVLLMSGKDDCSQLTKDDVIINDLLEVAAKNNNSTGQLALDSIINITSSELGCNKVVESLNHLKKILKFSLERNSMLADRACKILSNVTRQENLAVKVGRMIISDHGLSVLIGAISDKSYNSSGQRLEFLAQAFGNLTQCVEFQNFLVDPVNGQLQRVLPVLHSGVTLVERSGIASALYNCLFDTKSHMTLLEAPFDILPVLLLPLAGPEEFDEEEYDKMPLELQYLPEDKRREADPHVRNLLLRSLLLLCSTKPCRIFVRDRNTYLILREYHKWEKDRVNLLAVENVIDILIRTEEEIGVNDLKSVEVPDDLKNKFEKWDRDFITGD</sequence>
<gene>
    <name evidence="5" type="primary">106672845</name>
</gene>
<evidence type="ECO:0000313" key="5">
    <source>
        <dbReference type="EnsemblMetazoa" id="XP_024080338.1"/>
    </source>
</evidence>
<protein>
    <recommendedName>
        <fullName evidence="2">Protein HGH1 homolog</fullName>
    </recommendedName>
</protein>
<dbReference type="Pfam" id="PF04064">
    <property type="entry name" value="DUF384"/>
    <property type="match status" value="1"/>
</dbReference>
<evidence type="ECO:0000259" key="3">
    <source>
        <dbReference type="Pfam" id="PF04063"/>
    </source>
</evidence>
<dbReference type="Gene3D" id="1.25.10.10">
    <property type="entry name" value="Leucine-rich Repeat Variant"/>
    <property type="match status" value="1"/>
</dbReference>
<feature type="domain" description="Protein HGH1 C-terminal" evidence="4">
    <location>
        <begin position="306"/>
        <end position="359"/>
    </location>
</feature>
<dbReference type="Proteomes" id="UP000494040">
    <property type="component" value="Unassembled WGS sequence"/>
</dbReference>
<evidence type="ECO:0000259" key="4">
    <source>
        <dbReference type="Pfam" id="PF04064"/>
    </source>
</evidence>
<dbReference type="PANTHER" id="PTHR13387">
    <property type="entry name" value="PROTEIN HGH1 HOMOLOG"/>
    <property type="match status" value="1"/>
</dbReference>
<dbReference type="SUPFAM" id="SSF48371">
    <property type="entry name" value="ARM repeat"/>
    <property type="match status" value="1"/>
</dbReference>
<accession>A0A8I6SDZ9</accession>
<dbReference type="PANTHER" id="PTHR13387:SF9">
    <property type="entry name" value="PROTEIN HGH1 HOMOLOG"/>
    <property type="match status" value="1"/>
</dbReference>
<dbReference type="Pfam" id="PF04063">
    <property type="entry name" value="DUF383"/>
    <property type="match status" value="1"/>
</dbReference>
<reference evidence="5" key="1">
    <citation type="submission" date="2022-01" db="UniProtKB">
        <authorList>
            <consortium name="EnsemblMetazoa"/>
        </authorList>
    </citation>
    <scope>IDENTIFICATION</scope>
</reference>
<dbReference type="AlphaFoldDB" id="A0A8I6SDZ9"/>